<evidence type="ECO:0000256" key="8">
    <source>
        <dbReference type="ARBA" id="ARBA00022777"/>
    </source>
</evidence>
<dbReference type="GO" id="GO:0004550">
    <property type="term" value="F:nucleoside diphosphate kinase activity"/>
    <property type="evidence" value="ECO:0007669"/>
    <property type="project" value="TreeGrafter"/>
</dbReference>
<dbReference type="GO" id="GO:0005524">
    <property type="term" value="F:ATP binding"/>
    <property type="evidence" value="ECO:0007669"/>
    <property type="project" value="UniProtKB-KW"/>
</dbReference>
<dbReference type="InterPro" id="IPR039430">
    <property type="entry name" value="Thymidylate_kin-like_dom"/>
</dbReference>
<evidence type="ECO:0000256" key="3">
    <source>
        <dbReference type="ARBA" id="ARBA00012980"/>
    </source>
</evidence>
<dbReference type="GO" id="GO:0006233">
    <property type="term" value="P:dTDP biosynthetic process"/>
    <property type="evidence" value="ECO:0007669"/>
    <property type="project" value="InterPro"/>
</dbReference>
<dbReference type="GO" id="GO:0005634">
    <property type="term" value="C:nucleus"/>
    <property type="evidence" value="ECO:0007669"/>
    <property type="project" value="TreeGrafter"/>
</dbReference>
<keyword evidence="7" id="KW-0547">Nucleotide-binding</keyword>
<dbReference type="Gene3D" id="3.40.50.300">
    <property type="entry name" value="P-loop containing nucleotide triphosphate hydrolases"/>
    <property type="match status" value="1"/>
</dbReference>
<feature type="domain" description="Thymidylate kinase-like" evidence="10">
    <location>
        <begin position="8"/>
        <end position="188"/>
    </location>
</feature>
<dbReference type="Proteomes" id="UP000799640">
    <property type="component" value="Unassembled WGS sequence"/>
</dbReference>
<keyword evidence="12" id="KW-1185">Reference proteome</keyword>
<dbReference type="GO" id="GO:0004798">
    <property type="term" value="F:dTMP kinase activity"/>
    <property type="evidence" value="ECO:0007669"/>
    <property type="project" value="UniProtKB-EC"/>
</dbReference>
<dbReference type="AlphaFoldDB" id="A0A6G1IAT5"/>
<protein>
    <recommendedName>
        <fullName evidence="4">Thymidylate kinase</fullName>
        <ecNumber evidence="3">2.7.4.9</ecNumber>
    </recommendedName>
</protein>
<dbReference type="CDD" id="cd01672">
    <property type="entry name" value="TMPK"/>
    <property type="match status" value="1"/>
</dbReference>
<gene>
    <name evidence="11" type="ORF">EJ06DRAFT_525757</name>
</gene>
<dbReference type="PANTHER" id="PTHR10344">
    <property type="entry name" value="THYMIDYLATE KINASE"/>
    <property type="match status" value="1"/>
</dbReference>
<evidence type="ECO:0000256" key="9">
    <source>
        <dbReference type="ARBA" id="ARBA00022840"/>
    </source>
</evidence>
<keyword evidence="8 11" id="KW-0418">Kinase</keyword>
<keyword evidence="6" id="KW-0545">Nucleotide biosynthesis</keyword>
<dbReference type="PROSITE" id="PS01331">
    <property type="entry name" value="THYMIDYLATE_KINASE"/>
    <property type="match status" value="1"/>
</dbReference>
<comment type="pathway">
    <text evidence="1">Pyrimidine metabolism; dTTP biosynthesis.</text>
</comment>
<dbReference type="GO" id="GO:0005829">
    <property type="term" value="C:cytosol"/>
    <property type="evidence" value="ECO:0007669"/>
    <property type="project" value="TreeGrafter"/>
</dbReference>
<comment type="similarity">
    <text evidence="2">Belongs to the thymidylate kinase family.</text>
</comment>
<evidence type="ECO:0000256" key="1">
    <source>
        <dbReference type="ARBA" id="ARBA00004992"/>
    </source>
</evidence>
<evidence type="ECO:0000256" key="2">
    <source>
        <dbReference type="ARBA" id="ARBA00009776"/>
    </source>
</evidence>
<dbReference type="GO" id="GO:0006227">
    <property type="term" value="P:dUDP biosynthetic process"/>
    <property type="evidence" value="ECO:0007669"/>
    <property type="project" value="TreeGrafter"/>
</dbReference>
<dbReference type="EMBL" id="ML996687">
    <property type="protein sequence ID" value="KAF2405226.1"/>
    <property type="molecule type" value="Genomic_DNA"/>
</dbReference>
<evidence type="ECO:0000313" key="12">
    <source>
        <dbReference type="Proteomes" id="UP000799640"/>
    </source>
</evidence>
<evidence type="ECO:0000256" key="4">
    <source>
        <dbReference type="ARBA" id="ARBA00017144"/>
    </source>
</evidence>
<dbReference type="Pfam" id="PF02223">
    <property type="entry name" value="Thymidylate_kin"/>
    <property type="match status" value="1"/>
</dbReference>
<dbReference type="InterPro" id="IPR018095">
    <property type="entry name" value="Thymidylate_kin_CS"/>
</dbReference>
<dbReference type="InterPro" id="IPR018094">
    <property type="entry name" value="Thymidylate_kinase"/>
</dbReference>
<evidence type="ECO:0000259" key="10">
    <source>
        <dbReference type="Pfam" id="PF02223"/>
    </source>
</evidence>
<keyword evidence="5" id="KW-0808">Transferase</keyword>
<evidence type="ECO:0000313" key="11">
    <source>
        <dbReference type="EMBL" id="KAF2405226.1"/>
    </source>
</evidence>
<proteinExistence type="inferred from homology"/>
<name>A0A6G1IAT5_9PEZI</name>
<dbReference type="PANTHER" id="PTHR10344:SF1">
    <property type="entry name" value="THYMIDYLATE KINASE"/>
    <property type="match status" value="1"/>
</dbReference>
<evidence type="ECO:0000256" key="5">
    <source>
        <dbReference type="ARBA" id="ARBA00022679"/>
    </source>
</evidence>
<accession>A0A6G1IAT5</accession>
<dbReference type="FunFam" id="3.40.50.300:FF:000679">
    <property type="entry name" value="Thymidylate kinase"/>
    <property type="match status" value="1"/>
</dbReference>
<organism evidence="11 12">
    <name type="scientific">Trichodelitschia bisporula</name>
    <dbReference type="NCBI Taxonomy" id="703511"/>
    <lineage>
        <taxon>Eukaryota</taxon>
        <taxon>Fungi</taxon>
        <taxon>Dikarya</taxon>
        <taxon>Ascomycota</taxon>
        <taxon>Pezizomycotina</taxon>
        <taxon>Dothideomycetes</taxon>
        <taxon>Dothideomycetes incertae sedis</taxon>
        <taxon>Phaeotrichales</taxon>
        <taxon>Phaeotrichaceae</taxon>
        <taxon>Trichodelitschia</taxon>
    </lineage>
</organism>
<dbReference type="EC" id="2.7.4.9" evidence="3"/>
<dbReference type="InterPro" id="IPR027417">
    <property type="entry name" value="P-loop_NTPase"/>
</dbReference>
<dbReference type="HAMAP" id="MF_00165">
    <property type="entry name" value="Thymidylate_kinase"/>
    <property type="match status" value="1"/>
</dbReference>
<dbReference type="GO" id="GO:0006235">
    <property type="term" value="P:dTTP biosynthetic process"/>
    <property type="evidence" value="ECO:0007669"/>
    <property type="project" value="TreeGrafter"/>
</dbReference>
<dbReference type="OrthoDB" id="425602at2759"/>
<dbReference type="SUPFAM" id="SSF52540">
    <property type="entry name" value="P-loop containing nucleoside triphosphate hydrolases"/>
    <property type="match status" value="1"/>
</dbReference>
<reference evidence="11" key="1">
    <citation type="journal article" date="2020" name="Stud. Mycol.">
        <title>101 Dothideomycetes genomes: a test case for predicting lifestyles and emergence of pathogens.</title>
        <authorList>
            <person name="Haridas S."/>
            <person name="Albert R."/>
            <person name="Binder M."/>
            <person name="Bloem J."/>
            <person name="Labutti K."/>
            <person name="Salamov A."/>
            <person name="Andreopoulos B."/>
            <person name="Baker S."/>
            <person name="Barry K."/>
            <person name="Bills G."/>
            <person name="Bluhm B."/>
            <person name="Cannon C."/>
            <person name="Castanera R."/>
            <person name="Culley D."/>
            <person name="Daum C."/>
            <person name="Ezra D."/>
            <person name="Gonzalez J."/>
            <person name="Henrissat B."/>
            <person name="Kuo A."/>
            <person name="Liang C."/>
            <person name="Lipzen A."/>
            <person name="Lutzoni F."/>
            <person name="Magnuson J."/>
            <person name="Mondo S."/>
            <person name="Nolan M."/>
            <person name="Ohm R."/>
            <person name="Pangilinan J."/>
            <person name="Park H.-J."/>
            <person name="Ramirez L."/>
            <person name="Alfaro M."/>
            <person name="Sun H."/>
            <person name="Tritt A."/>
            <person name="Yoshinaga Y."/>
            <person name="Zwiers L.-H."/>
            <person name="Turgeon B."/>
            <person name="Goodwin S."/>
            <person name="Spatafora J."/>
            <person name="Crous P."/>
            <person name="Grigoriev I."/>
        </authorList>
    </citation>
    <scope>NUCLEOTIDE SEQUENCE</scope>
    <source>
        <strain evidence="11">CBS 262.69</strain>
    </source>
</reference>
<sequence>MRGKLVVFEGLDRAGKSTQCARLVEKLEQNGHKVRHMRFPDRTTPIGQVIDKYLKEQADQEDHVIHLLFTANRWEASASVRSAVESGETVVIDRYYYSGCVYSAAKGNPSLDLVWARRPEVGLPRPDICIFLDISTDAAAKRGGFGEEKYETTGMQKRVQELFEAMRNSADKDDFVSIDAGKPAEEVSGAVWKAISAAFERVDTSGAPLGVVESW</sequence>
<evidence type="ECO:0000256" key="7">
    <source>
        <dbReference type="ARBA" id="ARBA00022741"/>
    </source>
</evidence>
<evidence type="ECO:0000256" key="6">
    <source>
        <dbReference type="ARBA" id="ARBA00022727"/>
    </source>
</evidence>
<dbReference type="NCBIfam" id="TIGR00041">
    <property type="entry name" value="DTMP_kinase"/>
    <property type="match status" value="1"/>
</dbReference>
<keyword evidence="9" id="KW-0067">ATP-binding</keyword>